<evidence type="ECO:0000313" key="7">
    <source>
        <dbReference type="Proteomes" id="UP000428328"/>
    </source>
</evidence>
<dbReference type="EMBL" id="CP046400">
    <property type="protein sequence ID" value="QGY41078.1"/>
    <property type="molecule type" value="Genomic_DNA"/>
</dbReference>
<feature type="site" description="Important for substrate specificity" evidence="4">
    <location>
        <position position="165"/>
    </location>
</feature>
<evidence type="ECO:0000256" key="1">
    <source>
        <dbReference type="ARBA" id="ARBA00001968"/>
    </source>
</evidence>
<comment type="catalytic activity">
    <reaction evidence="4">
        <text>UTP + H2O = UMP + diphosphate + H(+)</text>
        <dbReference type="Rhea" id="RHEA:29395"/>
        <dbReference type="ChEBI" id="CHEBI:15377"/>
        <dbReference type="ChEBI" id="CHEBI:15378"/>
        <dbReference type="ChEBI" id="CHEBI:33019"/>
        <dbReference type="ChEBI" id="CHEBI:46398"/>
        <dbReference type="ChEBI" id="CHEBI:57865"/>
        <dbReference type="EC" id="3.6.1.9"/>
    </reaction>
</comment>
<dbReference type="GO" id="GO:0009117">
    <property type="term" value="P:nucleotide metabolic process"/>
    <property type="evidence" value="ECO:0007669"/>
    <property type="project" value="UniProtKB-KW"/>
</dbReference>
<dbReference type="RefSeq" id="WP_158948997.1">
    <property type="nucleotide sequence ID" value="NZ_CP046400.1"/>
</dbReference>
<dbReference type="Proteomes" id="UP000428328">
    <property type="component" value="Chromosome"/>
</dbReference>
<gene>
    <name evidence="6" type="ORF">GM415_13390</name>
</gene>
<dbReference type="KEGG" id="psel:GM415_13390"/>
<dbReference type="SUPFAM" id="SSF52972">
    <property type="entry name" value="ITPase-like"/>
    <property type="match status" value="1"/>
</dbReference>
<feature type="site" description="Important for substrate specificity" evidence="4">
    <location>
        <position position="82"/>
    </location>
</feature>
<comment type="subcellular location">
    <subcellularLocation>
        <location evidence="4">Cytoplasm</location>
    </subcellularLocation>
</comment>
<dbReference type="Gene3D" id="3.90.950.10">
    <property type="match status" value="1"/>
</dbReference>
<comment type="similarity">
    <text evidence="4">Belongs to the Maf family. YhdE subfamily.</text>
</comment>
<protein>
    <recommendedName>
        <fullName evidence="4">dTTP/UTP pyrophosphatase</fullName>
        <shortName evidence="4">dTTPase/UTPase</shortName>
        <ecNumber evidence="4">3.6.1.9</ecNumber>
    </recommendedName>
    <alternativeName>
        <fullName evidence="4">Nucleoside triphosphate pyrophosphatase</fullName>
    </alternativeName>
    <alternativeName>
        <fullName evidence="4">Nucleotide pyrophosphatase</fullName>
        <shortName evidence="4">Nucleotide PPase</shortName>
    </alternativeName>
</protein>
<feature type="region of interest" description="Disordered" evidence="5">
    <location>
        <begin position="1"/>
        <end position="21"/>
    </location>
</feature>
<keyword evidence="2 4" id="KW-0378">Hydrolase</keyword>
<evidence type="ECO:0000256" key="4">
    <source>
        <dbReference type="HAMAP-Rule" id="MF_00528"/>
    </source>
</evidence>
<proteinExistence type="inferred from homology"/>
<dbReference type="PANTHER" id="PTHR43213">
    <property type="entry name" value="BIFUNCTIONAL DTTP/UTP PYROPHOSPHATASE/METHYLTRANSFERASE PROTEIN-RELATED"/>
    <property type="match status" value="1"/>
</dbReference>
<dbReference type="AlphaFoldDB" id="A0A6I6JJD9"/>
<keyword evidence="4" id="KW-0963">Cytoplasm</keyword>
<dbReference type="HAMAP" id="MF_00528">
    <property type="entry name" value="Maf"/>
    <property type="match status" value="1"/>
</dbReference>
<dbReference type="PIRSF" id="PIRSF006305">
    <property type="entry name" value="Maf"/>
    <property type="match status" value="1"/>
</dbReference>
<comment type="cofactor">
    <cofactor evidence="1 4">
        <name>a divalent metal cation</name>
        <dbReference type="ChEBI" id="CHEBI:60240"/>
    </cofactor>
</comment>
<comment type="caution">
    <text evidence="4">Lacks conserved residue(s) required for the propagation of feature annotation.</text>
</comment>
<keyword evidence="3 4" id="KW-0546">Nucleotide metabolism</keyword>
<evidence type="ECO:0000256" key="3">
    <source>
        <dbReference type="ARBA" id="ARBA00023080"/>
    </source>
</evidence>
<dbReference type="Pfam" id="PF02545">
    <property type="entry name" value="Maf"/>
    <property type="match status" value="1"/>
</dbReference>
<name>A0A6I6JJD9_9BACT</name>
<dbReference type="CDD" id="cd00555">
    <property type="entry name" value="Maf"/>
    <property type="match status" value="1"/>
</dbReference>
<evidence type="ECO:0000313" key="6">
    <source>
        <dbReference type="EMBL" id="QGY41078.1"/>
    </source>
</evidence>
<keyword evidence="7" id="KW-1185">Reference proteome</keyword>
<evidence type="ECO:0000256" key="5">
    <source>
        <dbReference type="SAM" id="MobiDB-lite"/>
    </source>
</evidence>
<feature type="site" description="Important for substrate specificity" evidence="4">
    <location>
        <position position="23"/>
    </location>
</feature>
<sequence length="205" mass="21914">MTKTTNGPFRTTGPLVLASGSPRRRELLADLGLDFTIHPSTMTEPAPETGEKPEAYALRMAELKTRDVAAHFPDATVLGADTIVVLDDRIMGKPQDAEHALEMLRSLSGQTHQVITAFCIVPPKGEPMVQAVVTDVDMRVSGDTELESYIATGEPMDKAGAYAIQGIGTFLVTAIRGSYTNVVGLPLARVLEVLLSWGVAVPQEG</sequence>
<dbReference type="InterPro" id="IPR003697">
    <property type="entry name" value="Maf-like"/>
</dbReference>
<dbReference type="InterPro" id="IPR029001">
    <property type="entry name" value="ITPase-like_fam"/>
</dbReference>
<feature type="active site" description="Proton acceptor" evidence="4">
    <location>
        <position position="81"/>
    </location>
</feature>
<dbReference type="EC" id="3.6.1.9" evidence="4"/>
<comment type="function">
    <text evidence="4">Nucleoside triphosphate pyrophosphatase that hydrolyzes dTTP and UTP. May have a dual role in cell division arrest and in preventing the incorporation of modified nucleotides into cellular nucleic acids.</text>
</comment>
<accession>A0A6I6JJD9</accession>
<comment type="catalytic activity">
    <reaction evidence="4">
        <text>dTTP + H2O = dTMP + diphosphate + H(+)</text>
        <dbReference type="Rhea" id="RHEA:28534"/>
        <dbReference type="ChEBI" id="CHEBI:15377"/>
        <dbReference type="ChEBI" id="CHEBI:15378"/>
        <dbReference type="ChEBI" id="CHEBI:33019"/>
        <dbReference type="ChEBI" id="CHEBI:37568"/>
        <dbReference type="ChEBI" id="CHEBI:63528"/>
        <dbReference type="EC" id="3.6.1.9"/>
    </reaction>
</comment>
<dbReference type="PANTHER" id="PTHR43213:SF5">
    <property type="entry name" value="BIFUNCTIONAL DTTP_UTP PYROPHOSPHATASE_METHYLTRANSFERASE PROTEIN-RELATED"/>
    <property type="match status" value="1"/>
</dbReference>
<dbReference type="NCBIfam" id="TIGR00172">
    <property type="entry name" value="maf"/>
    <property type="match status" value="1"/>
</dbReference>
<organism evidence="6 7">
    <name type="scientific">Pseudodesulfovibrio cashew</name>
    <dbReference type="NCBI Taxonomy" id="2678688"/>
    <lineage>
        <taxon>Bacteria</taxon>
        <taxon>Pseudomonadati</taxon>
        <taxon>Thermodesulfobacteriota</taxon>
        <taxon>Desulfovibrionia</taxon>
        <taxon>Desulfovibrionales</taxon>
        <taxon>Desulfovibrionaceae</taxon>
    </lineage>
</organism>
<evidence type="ECO:0000256" key="2">
    <source>
        <dbReference type="ARBA" id="ARBA00022801"/>
    </source>
</evidence>
<dbReference type="GO" id="GO:0005737">
    <property type="term" value="C:cytoplasm"/>
    <property type="evidence" value="ECO:0007669"/>
    <property type="project" value="UniProtKB-SubCell"/>
</dbReference>
<reference evidence="6 7" key="1">
    <citation type="submission" date="2019-11" db="EMBL/GenBank/DDBJ databases">
        <authorList>
            <person name="Zheng R.K."/>
            <person name="Sun C.M."/>
        </authorList>
    </citation>
    <scope>NUCLEOTIDE SEQUENCE [LARGE SCALE GENOMIC DNA]</scope>
    <source>
        <strain evidence="6 7">SRB007</strain>
    </source>
</reference>
<dbReference type="GO" id="GO:0047429">
    <property type="term" value="F:nucleoside triphosphate diphosphatase activity"/>
    <property type="evidence" value="ECO:0007669"/>
    <property type="project" value="UniProtKB-EC"/>
</dbReference>